<dbReference type="PROSITE" id="PS00211">
    <property type="entry name" value="ABC_TRANSPORTER_1"/>
    <property type="match status" value="1"/>
</dbReference>
<dbReference type="InterPro" id="IPR003439">
    <property type="entry name" value="ABC_transporter-like_ATP-bd"/>
</dbReference>
<dbReference type="OrthoDB" id="9809450at2"/>
<reference evidence="6 7" key="1">
    <citation type="submission" date="2017-03" db="EMBL/GenBank/DDBJ databases">
        <title>Genome sequence of Geothermobacter sp. EPR-M, Deep-Sea Iron Reducer.</title>
        <authorList>
            <person name="Tully B."/>
            <person name="Savalia P."/>
            <person name="Abuyen K."/>
            <person name="Baughan C."/>
            <person name="Romero E."/>
            <person name="Ronkowski C."/>
            <person name="Torres B."/>
            <person name="Tremblay J."/>
            <person name="Trujillo A."/>
            <person name="Tyler M."/>
            <person name="Perez-Rodriguez I."/>
            <person name="Amend J."/>
        </authorList>
    </citation>
    <scope>NUCLEOTIDE SEQUENCE [LARGE SCALE GENOMIC DNA]</scope>
    <source>
        <strain evidence="6 7">EPR-M</strain>
    </source>
</reference>
<evidence type="ECO:0000256" key="4">
    <source>
        <dbReference type="ARBA" id="ARBA00038388"/>
    </source>
</evidence>
<dbReference type="PROSITE" id="PS50893">
    <property type="entry name" value="ABC_TRANSPORTER_2"/>
    <property type="match status" value="1"/>
</dbReference>
<dbReference type="GO" id="GO:0005524">
    <property type="term" value="F:ATP binding"/>
    <property type="evidence" value="ECO:0007669"/>
    <property type="project" value="UniProtKB-KW"/>
</dbReference>
<evidence type="ECO:0000313" key="6">
    <source>
        <dbReference type="EMBL" id="ORJ60604.1"/>
    </source>
</evidence>
<name>A0A1X0Y6C3_9BACT</name>
<dbReference type="InterPro" id="IPR017911">
    <property type="entry name" value="MacB-like_ATP-bd"/>
</dbReference>
<comment type="similarity">
    <text evidence="4">Belongs to the ABC transporter superfamily. Macrolide exporter (TC 3.A.1.122) family.</text>
</comment>
<dbReference type="PANTHER" id="PTHR24220:SF86">
    <property type="entry name" value="ABC TRANSPORTER ABCH.1"/>
    <property type="match status" value="1"/>
</dbReference>
<dbReference type="InterPro" id="IPR003593">
    <property type="entry name" value="AAA+_ATPase"/>
</dbReference>
<proteinExistence type="inferred from homology"/>
<evidence type="ECO:0000256" key="2">
    <source>
        <dbReference type="ARBA" id="ARBA00022741"/>
    </source>
</evidence>
<dbReference type="STRING" id="1969733.B5V00_07135"/>
<dbReference type="GO" id="GO:0016887">
    <property type="term" value="F:ATP hydrolysis activity"/>
    <property type="evidence" value="ECO:0007669"/>
    <property type="project" value="InterPro"/>
</dbReference>
<evidence type="ECO:0000259" key="5">
    <source>
        <dbReference type="PROSITE" id="PS50893"/>
    </source>
</evidence>
<dbReference type="AlphaFoldDB" id="A0A1X0Y6C3"/>
<dbReference type="Pfam" id="PF00005">
    <property type="entry name" value="ABC_tran"/>
    <property type="match status" value="1"/>
</dbReference>
<keyword evidence="2" id="KW-0547">Nucleotide-binding</keyword>
<dbReference type="InterPro" id="IPR027417">
    <property type="entry name" value="P-loop_NTPase"/>
</dbReference>
<dbReference type="Proteomes" id="UP000193136">
    <property type="component" value="Unassembled WGS sequence"/>
</dbReference>
<dbReference type="SMART" id="SM00382">
    <property type="entry name" value="AAA"/>
    <property type="match status" value="1"/>
</dbReference>
<dbReference type="GO" id="GO:0022857">
    <property type="term" value="F:transmembrane transporter activity"/>
    <property type="evidence" value="ECO:0007669"/>
    <property type="project" value="TreeGrafter"/>
</dbReference>
<dbReference type="PANTHER" id="PTHR24220">
    <property type="entry name" value="IMPORT ATP-BINDING PROTEIN"/>
    <property type="match status" value="1"/>
</dbReference>
<keyword evidence="7" id="KW-1185">Reference proteome</keyword>
<dbReference type="Gene3D" id="3.40.50.300">
    <property type="entry name" value="P-loop containing nucleotide triphosphate hydrolases"/>
    <property type="match status" value="1"/>
</dbReference>
<evidence type="ECO:0000256" key="3">
    <source>
        <dbReference type="ARBA" id="ARBA00022840"/>
    </source>
</evidence>
<evidence type="ECO:0000313" key="7">
    <source>
        <dbReference type="Proteomes" id="UP000193136"/>
    </source>
</evidence>
<protein>
    <submittedName>
        <fullName evidence="6">ABC transporter ATP-binding protein</fullName>
    </submittedName>
</protein>
<dbReference type="InterPro" id="IPR015854">
    <property type="entry name" value="ABC_transpr_LolD-like"/>
</dbReference>
<dbReference type="GO" id="GO:0098796">
    <property type="term" value="C:membrane protein complex"/>
    <property type="evidence" value="ECO:0007669"/>
    <property type="project" value="UniProtKB-ARBA"/>
</dbReference>
<keyword evidence="1" id="KW-0813">Transport</keyword>
<accession>A0A1X0Y6C3</accession>
<evidence type="ECO:0000256" key="1">
    <source>
        <dbReference type="ARBA" id="ARBA00022448"/>
    </source>
</evidence>
<dbReference type="GO" id="GO:0005886">
    <property type="term" value="C:plasma membrane"/>
    <property type="evidence" value="ECO:0007669"/>
    <property type="project" value="TreeGrafter"/>
</dbReference>
<organism evidence="6 7">
    <name type="scientific">Geothermobacter hydrogeniphilus</name>
    <dbReference type="NCBI Taxonomy" id="1969733"/>
    <lineage>
        <taxon>Bacteria</taxon>
        <taxon>Pseudomonadati</taxon>
        <taxon>Thermodesulfobacteriota</taxon>
        <taxon>Desulfuromonadia</taxon>
        <taxon>Desulfuromonadales</taxon>
        <taxon>Geothermobacteraceae</taxon>
        <taxon>Geothermobacter</taxon>
    </lineage>
</organism>
<sequence length="232" mass="25464">MNNAIIRTEKLSKVYDRGFRTVALQEVNLQIPRGSLACIMGPSGHGKSTLLHLLGGLDRPSSGKVWLDEVELTSVAADRLAEIRARKIGFVFQFFNLLPVLTSLENVQVAMMLAGVSKKEQQERAAELLNLVGLGDKLRARPNQLSGGQRQRVAIARALANDPEILLMDEPSGNLDSRAEQELLEQIGQVNDQGKTVVIVTHSESVAAMAQHRIYIRDGQLMGNMDTTGENR</sequence>
<dbReference type="InterPro" id="IPR017871">
    <property type="entry name" value="ABC_transporter-like_CS"/>
</dbReference>
<dbReference type="FunFam" id="3.40.50.300:FF:000032">
    <property type="entry name" value="Export ABC transporter ATP-binding protein"/>
    <property type="match status" value="1"/>
</dbReference>
<comment type="caution">
    <text evidence="6">The sequence shown here is derived from an EMBL/GenBank/DDBJ whole genome shotgun (WGS) entry which is preliminary data.</text>
</comment>
<dbReference type="EMBL" id="NAAD01000007">
    <property type="protein sequence ID" value="ORJ60604.1"/>
    <property type="molecule type" value="Genomic_DNA"/>
</dbReference>
<dbReference type="CDD" id="cd03255">
    <property type="entry name" value="ABC_MJ0796_LolCDE_FtsE"/>
    <property type="match status" value="1"/>
</dbReference>
<dbReference type="RefSeq" id="WP_085010085.1">
    <property type="nucleotide sequence ID" value="NZ_NAAD01000007.1"/>
</dbReference>
<gene>
    <name evidence="6" type="ORF">B5V00_07135</name>
</gene>
<feature type="domain" description="ABC transporter" evidence="5">
    <location>
        <begin position="6"/>
        <end position="231"/>
    </location>
</feature>
<dbReference type="SUPFAM" id="SSF52540">
    <property type="entry name" value="P-loop containing nucleoside triphosphate hydrolases"/>
    <property type="match status" value="1"/>
</dbReference>
<keyword evidence="3 6" id="KW-0067">ATP-binding</keyword>